<keyword evidence="3" id="KW-1185">Reference proteome</keyword>
<name>A0ABW0E8Z7_9BACT</name>
<gene>
    <name evidence="2" type="ORF">ACFPIB_09225</name>
</gene>
<reference evidence="3" key="1">
    <citation type="journal article" date="2019" name="Int. J. Syst. Evol. Microbiol.">
        <title>The Global Catalogue of Microorganisms (GCM) 10K type strain sequencing project: providing services to taxonomists for standard genome sequencing and annotation.</title>
        <authorList>
            <consortium name="The Broad Institute Genomics Platform"/>
            <consortium name="The Broad Institute Genome Sequencing Center for Infectious Disease"/>
            <person name="Wu L."/>
            <person name="Ma J."/>
        </authorList>
    </citation>
    <scope>NUCLEOTIDE SEQUENCE [LARGE SCALE GENOMIC DNA]</scope>
    <source>
        <strain evidence="3">KACC 12602</strain>
    </source>
</reference>
<accession>A0ABW0E8Z7</accession>
<organism evidence="2 3">
    <name type="scientific">Adhaeribacter terreus</name>
    <dbReference type="NCBI Taxonomy" id="529703"/>
    <lineage>
        <taxon>Bacteria</taxon>
        <taxon>Pseudomonadati</taxon>
        <taxon>Bacteroidota</taxon>
        <taxon>Cytophagia</taxon>
        <taxon>Cytophagales</taxon>
        <taxon>Hymenobacteraceae</taxon>
        <taxon>Adhaeribacter</taxon>
    </lineage>
</organism>
<feature type="chain" id="PRO_5046280981" evidence="1">
    <location>
        <begin position="21"/>
        <end position="249"/>
    </location>
</feature>
<evidence type="ECO:0000313" key="2">
    <source>
        <dbReference type="EMBL" id="MFC5270789.1"/>
    </source>
</evidence>
<sequence>MPKILFLFLCSFLSVNGVFAQHTFKSVAPDSAKQQSPQIIVTEGSPATYFTTKKVAEKTPLHTCIKMNPLLLLQGDIPVYLERKIAKKLTIEFGLGMTYDNVVTDALDPDHYSETTTKENLMGYSVAAGLRYYPSSTYETMEGYYFAPEVRYRKYKSVANQYLEEPINVKQGRDFTDFKLGFGYVDFIEDHIFIDMYTGVGMRKRNYFNMVRDGEIIDNGTTIVETYELWNENKMVPLFSLGAKIGFAF</sequence>
<dbReference type="EMBL" id="JBHSKT010000004">
    <property type="protein sequence ID" value="MFC5270789.1"/>
    <property type="molecule type" value="Genomic_DNA"/>
</dbReference>
<dbReference type="RefSeq" id="WP_378017154.1">
    <property type="nucleotide sequence ID" value="NZ_JBHSKT010000004.1"/>
</dbReference>
<comment type="caution">
    <text evidence="2">The sequence shown here is derived from an EMBL/GenBank/DDBJ whole genome shotgun (WGS) entry which is preliminary data.</text>
</comment>
<proteinExistence type="predicted"/>
<evidence type="ECO:0000313" key="3">
    <source>
        <dbReference type="Proteomes" id="UP001596161"/>
    </source>
</evidence>
<dbReference type="Proteomes" id="UP001596161">
    <property type="component" value="Unassembled WGS sequence"/>
</dbReference>
<protein>
    <submittedName>
        <fullName evidence="2">DUF3575 domain-containing protein</fullName>
    </submittedName>
</protein>
<keyword evidence="1" id="KW-0732">Signal</keyword>
<evidence type="ECO:0000256" key="1">
    <source>
        <dbReference type="SAM" id="SignalP"/>
    </source>
</evidence>
<feature type="signal peptide" evidence="1">
    <location>
        <begin position="1"/>
        <end position="20"/>
    </location>
</feature>